<keyword evidence="2" id="KW-0812">Transmembrane</keyword>
<evidence type="ECO:0000313" key="3">
    <source>
        <dbReference type="EMBL" id="KAK7463145.1"/>
    </source>
</evidence>
<evidence type="ECO:0008006" key="5">
    <source>
        <dbReference type="Google" id="ProtNLM"/>
    </source>
</evidence>
<evidence type="ECO:0000313" key="4">
    <source>
        <dbReference type="Proteomes" id="UP001519460"/>
    </source>
</evidence>
<dbReference type="EMBL" id="JACVVK020000610">
    <property type="protein sequence ID" value="KAK7463145.1"/>
    <property type="molecule type" value="Genomic_DNA"/>
</dbReference>
<keyword evidence="4" id="KW-1185">Reference proteome</keyword>
<name>A0ABD0J6H8_9CAEN</name>
<evidence type="ECO:0000256" key="2">
    <source>
        <dbReference type="SAM" id="Phobius"/>
    </source>
</evidence>
<sequence>MKDKDNSWNISFLNQLSPIPQPKGAARDKRRMAMRGSFSQTPPFLQAMSVVSPLNGHSRDTVCSFIYGASYATETRPAKVVLWDAKTLVCEASGRKPYVDILLKNDTAYYTVLPFRPVSSAALNLARPADLKMDEAPSLYLAEVSNHTTKMVWTGAGEATVPCGSGQYVCRVTVTAGVEGSPVLEENFTEQCSPPPSPSSLDTTPEGSSVSVVVPVAVTLGVVVLAVVTVVVVVWFRRRQSRHTQNTDESPEHEKISLA</sequence>
<dbReference type="Proteomes" id="UP001519460">
    <property type="component" value="Unassembled WGS sequence"/>
</dbReference>
<accession>A0ABD0J6H8</accession>
<gene>
    <name evidence="3" type="ORF">BaRGS_00038290</name>
</gene>
<proteinExistence type="predicted"/>
<keyword evidence="2" id="KW-1133">Transmembrane helix</keyword>
<comment type="caution">
    <text evidence="3">The sequence shown here is derived from an EMBL/GenBank/DDBJ whole genome shotgun (WGS) entry which is preliminary data.</text>
</comment>
<dbReference type="AlphaFoldDB" id="A0ABD0J6H8"/>
<keyword evidence="2" id="KW-0472">Membrane</keyword>
<evidence type="ECO:0000256" key="1">
    <source>
        <dbReference type="SAM" id="MobiDB-lite"/>
    </source>
</evidence>
<feature type="region of interest" description="Disordered" evidence="1">
    <location>
        <begin position="187"/>
        <end position="206"/>
    </location>
</feature>
<reference evidence="3 4" key="1">
    <citation type="journal article" date="2023" name="Sci. Data">
        <title>Genome assembly of the Korean intertidal mud-creeper Batillaria attramentaria.</title>
        <authorList>
            <person name="Patra A.K."/>
            <person name="Ho P.T."/>
            <person name="Jun S."/>
            <person name="Lee S.J."/>
            <person name="Kim Y."/>
            <person name="Won Y.J."/>
        </authorList>
    </citation>
    <scope>NUCLEOTIDE SEQUENCE [LARGE SCALE GENOMIC DNA]</scope>
    <source>
        <strain evidence="3">Wonlab-2016</strain>
    </source>
</reference>
<protein>
    <recommendedName>
        <fullName evidence="5">Ig-like domain-containing protein</fullName>
    </recommendedName>
</protein>
<organism evidence="3 4">
    <name type="scientific">Batillaria attramentaria</name>
    <dbReference type="NCBI Taxonomy" id="370345"/>
    <lineage>
        <taxon>Eukaryota</taxon>
        <taxon>Metazoa</taxon>
        <taxon>Spiralia</taxon>
        <taxon>Lophotrochozoa</taxon>
        <taxon>Mollusca</taxon>
        <taxon>Gastropoda</taxon>
        <taxon>Caenogastropoda</taxon>
        <taxon>Sorbeoconcha</taxon>
        <taxon>Cerithioidea</taxon>
        <taxon>Batillariidae</taxon>
        <taxon>Batillaria</taxon>
    </lineage>
</organism>
<feature type="transmembrane region" description="Helical" evidence="2">
    <location>
        <begin position="212"/>
        <end position="236"/>
    </location>
</feature>